<name>A0A6A4AZD8_9STRA</name>
<proteinExistence type="predicted"/>
<evidence type="ECO:0000313" key="2">
    <source>
        <dbReference type="EMBL" id="KAE9266441.1"/>
    </source>
</evidence>
<gene>
    <name evidence="2" type="ORF">PF001_g30477</name>
    <name evidence="1" type="ORF">PF005_g31330</name>
</gene>
<accession>A0A6A4AZD8</accession>
<keyword evidence="3" id="KW-1185">Reference proteome</keyword>
<dbReference type="Proteomes" id="UP000437068">
    <property type="component" value="Unassembled WGS sequence"/>
</dbReference>
<dbReference type="EMBL" id="QXGE01005856">
    <property type="protein sequence ID" value="KAE9266441.1"/>
    <property type="molecule type" value="Genomic_DNA"/>
</dbReference>
<dbReference type="Proteomes" id="UP000433483">
    <property type="component" value="Unassembled WGS sequence"/>
</dbReference>
<dbReference type="AlphaFoldDB" id="A0A6A4AZD8"/>
<comment type="caution">
    <text evidence="2">The sequence shown here is derived from an EMBL/GenBank/DDBJ whole genome shotgun (WGS) entry which is preliminary data.</text>
</comment>
<feature type="non-terminal residue" evidence="2">
    <location>
        <position position="45"/>
    </location>
</feature>
<dbReference type="EMBL" id="QXGB01006235">
    <property type="protein sequence ID" value="KAE9161223.1"/>
    <property type="molecule type" value="Genomic_DNA"/>
</dbReference>
<protein>
    <submittedName>
        <fullName evidence="2">Uncharacterized protein</fullName>
    </submittedName>
</protein>
<reference evidence="3 4" key="1">
    <citation type="submission" date="2018-08" db="EMBL/GenBank/DDBJ databases">
        <title>Genomic investigation of the strawberry pathogen Phytophthora fragariae indicates pathogenicity is determined by transcriptional variation in three key races.</title>
        <authorList>
            <person name="Adams T.M."/>
            <person name="Armitage A.D."/>
            <person name="Sobczyk M.K."/>
            <person name="Bates H.J."/>
            <person name="Dunwell J.M."/>
            <person name="Nellist C.F."/>
            <person name="Harrison R.J."/>
        </authorList>
    </citation>
    <scope>NUCLEOTIDE SEQUENCE [LARGE SCALE GENOMIC DNA]</scope>
    <source>
        <strain evidence="2 4">A4</strain>
        <strain evidence="1 3">NOV-27</strain>
    </source>
</reference>
<evidence type="ECO:0000313" key="3">
    <source>
        <dbReference type="Proteomes" id="UP000433483"/>
    </source>
</evidence>
<evidence type="ECO:0000313" key="1">
    <source>
        <dbReference type="EMBL" id="KAE9161223.1"/>
    </source>
</evidence>
<evidence type="ECO:0000313" key="4">
    <source>
        <dbReference type="Proteomes" id="UP000437068"/>
    </source>
</evidence>
<dbReference type="OrthoDB" id="120202at2759"/>
<organism evidence="2 4">
    <name type="scientific">Phytophthora fragariae</name>
    <dbReference type="NCBI Taxonomy" id="53985"/>
    <lineage>
        <taxon>Eukaryota</taxon>
        <taxon>Sar</taxon>
        <taxon>Stramenopiles</taxon>
        <taxon>Oomycota</taxon>
        <taxon>Peronosporomycetes</taxon>
        <taxon>Peronosporales</taxon>
        <taxon>Peronosporaceae</taxon>
        <taxon>Phytophthora</taxon>
    </lineage>
</organism>
<sequence length="45" mass="5262">MVLIYPTFFYVFTTLPTNAKTPFAMLLPIMKILMRNVMSRTVVHL</sequence>